<evidence type="ECO:0000313" key="2">
    <source>
        <dbReference type="Proteomes" id="UP000294581"/>
    </source>
</evidence>
<protein>
    <submittedName>
        <fullName evidence="1">Uncharacterized protein</fullName>
    </submittedName>
</protein>
<keyword evidence="2" id="KW-1185">Reference proteome</keyword>
<comment type="caution">
    <text evidence="1">The sequence shown here is derived from an EMBL/GenBank/DDBJ whole genome shotgun (WGS) entry which is preliminary data.</text>
</comment>
<sequence>MKIEQEHVRGYLNSVMKCMVEQLQLDEIKVRDRFMAEKAYINEMFLDYADVYLHDDPMRMAMSFARRWNLIAPSSPVIIRSSRSDDVN</sequence>
<evidence type="ECO:0000313" key="1">
    <source>
        <dbReference type="EMBL" id="TDY42150.1"/>
    </source>
</evidence>
<organism evidence="1 2">
    <name type="scientific">Alicyclobacillus sacchari</name>
    <dbReference type="NCBI Taxonomy" id="392010"/>
    <lineage>
        <taxon>Bacteria</taxon>
        <taxon>Bacillati</taxon>
        <taxon>Bacillota</taxon>
        <taxon>Bacilli</taxon>
        <taxon>Bacillales</taxon>
        <taxon>Alicyclobacillaceae</taxon>
        <taxon>Alicyclobacillus</taxon>
    </lineage>
</organism>
<dbReference type="EMBL" id="SORF01000018">
    <property type="protein sequence ID" value="TDY42150.1"/>
    <property type="molecule type" value="Genomic_DNA"/>
</dbReference>
<proteinExistence type="predicted"/>
<accession>A0A4R8LIT4</accession>
<dbReference type="Proteomes" id="UP000294581">
    <property type="component" value="Unassembled WGS sequence"/>
</dbReference>
<name>A0A4R8LIT4_9BACL</name>
<gene>
    <name evidence="1" type="ORF">C7445_11822</name>
</gene>
<dbReference type="AlphaFoldDB" id="A0A4R8LIT4"/>
<reference evidence="1 2" key="1">
    <citation type="submission" date="2019-03" db="EMBL/GenBank/DDBJ databases">
        <title>Genomic Encyclopedia of Type Strains, Phase IV (KMG-IV): sequencing the most valuable type-strain genomes for metagenomic binning, comparative biology and taxonomic classification.</title>
        <authorList>
            <person name="Goeker M."/>
        </authorList>
    </citation>
    <scope>NUCLEOTIDE SEQUENCE [LARGE SCALE GENOMIC DNA]</scope>
    <source>
        <strain evidence="1 2">DSM 17974</strain>
    </source>
</reference>
<dbReference type="RefSeq" id="WP_134161004.1">
    <property type="nucleotide sequence ID" value="NZ_BSUS01000003.1"/>
</dbReference>